<evidence type="ECO:0000259" key="2">
    <source>
        <dbReference type="PROSITE" id="PS50240"/>
    </source>
</evidence>
<evidence type="ECO:0008006" key="5">
    <source>
        <dbReference type="Google" id="ProtNLM"/>
    </source>
</evidence>
<dbReference type="InterPro" id="IPR043504">
    <property type="entry name" value="Peptidase_S1_PA_chymotrypsin"/>
</dbReference>
<reference evidence="4" key="1">
    <citation type="submission" date="2021-01" db="EMBL/GenBank/DDBJ databases">
        <authorList>
            <person name="Corre E."/>
            <person name="Pelletier E."/>
            <person name="Niang G."/>
            <person name="Scheremetjew M."/>
            <person name="Finn R."/>
            <person name="Kale V."/>
            <person name="Holt S."/>
            <person name="Cochrane G."/>
            <person name="Meng A."/>
            <person name="Brown T."/>
            <person name="Cohen L."/>
        </authorList>
    </citation>
    <scope>NUCLEOTIDE SEQUENCE</scope>
    <source>
        <strain evidence="4">308</strain>
    </source>
</reference>
<name>A0A7S1B715_9STRA</name>
<dbReference type="InterPro" id="IPR001254">
    <property type="entry name" value="Trypsin_dom"/>
</dbReference>
<keyword evidence="1" id="KW-0843">Virulence</keyword>
<proteinExistence type="predicted"/>
<dbReference type="InterPro" id="IPR051333">
    <property type="entry name" value="CLIP_Serine_Protease"/>
</dbReference>
<protein>
    <recommendedName>
        <fullName evidence="5">Peptidase S1 domain-containing protein</fullName>
    </recommendedName>
</protein>
<sequence length="292" mass="32157">MGWGKCAVYFGCYSSWKLKHGDLRVKAQDSCQLTFGTTYSQRYSICARDPAEKTADCNGDSGGPVVKKGATAREDVLVGIVSYGPHNCLSGPSAYAKVSGFHNWVKNVMKNRWGLTLGNNDVPFAAPTSPPVAAPISQPTSAVVCKDKNINACKNLRRLTLKRKNELCENRLNLRNSCPRSCFQCNHGKPQSDCCEATFKGGCTDNIACYNDLKNYKSCGRSWDLFCAIRARKKVCTDHCAGLGPALKTPPIPQVIPASAVVCRDKNINVRAETYRFQFLRQFVARFHPTCP</sequence>
<dbReference type="PANTHER" id="PTHR24260">
    <property type="match status" value="1"/>
</dbReference>
<gene>
    <name evidence="4" type="ORF">CHYS00102_LOCUS3427</name>
</gene>
<dbReference type="InterPro" id="IPR009003">
    <property type="entry name" value="Peptidase_S1_PA"/>
</dbReference>
<evidence type="ECO:0000259" key="3">
    <source>
        <dbReference type="PROSITE" id="PS51670"/>
    </source>
</evidence>
<evidence type="ECO:0000256" key="1">
    <source>
        <dbReference type="ARBA" id="ARBA00023026"/>
    </source>
</evidence>
<dbReference type="AlphaFoldDB" id="A0A7S1B715"/>
<feature type="domain" description="ShKT" evidence="3">
    <location>
        <begin position="145"/>
        <end position="185"/>
    </location>
</feature>
<accession>A0A7S1B715</accession>
<feature type="domain" description="Peptidase S1" evidence="2">
    <location>
        <begin position="1"/>
        <end position="110"/>
    </location>
</feature>
<dbReference type="SUPFAM" id="SSF50494">
    <property type="entry name" value="Trypsin-like serine proteases"/>
    <property type="match status" value="1"/>
</dbReference>
<organism evidence="4">
    <name type="scientific">Corethron hystrix</name>
    <dbReference type="NCBI Taxonomy" id="216773"/>
    <lineage>
        <taxon>Eukaryota</taxon>
        <taxon>Sar</taxon>
        <taxon>Stramenopiles</taxon>
        <taxon>Ochrophyta</taxon>
        <taxon>Bacillariophyta</taxon>
        <taxon>Coscinodiscophyceae</taxon>
        <taxon>Corethrophycidae</taxon>
        <taxon>Corethrales</taxon>
        <taxon>Corethraceae</taxon>
        <taxon>Corethron</taxon>
    </lineage>
</organism>
<dbReference type="GO" id="GO:0004252">
    <property type="term" value="F:serine-type endopeptidase activity"/>
    <property type="evidence" value="ECO:0007669"/>
    <property type="project" value="InterPro"/>
</dbReference>
<dbReference type="GO" id="GO:0006508">
    <property type="term" value="P:proteolysis"/>
    <property type="evidence" value="ECO:0007669"/>
    <property type="project" value="InterPro"/>
</dbReference>
<dbReference type="PROSITE" id="PS50240">
    <property type="entry name" value="TRYPSIN_DOM"/>
    <property type="match status" value="1"/>
</dbReference>
<dbReference type="PROSITE" id="PS51670">
    <property type="entry name" value="SHKT"/>
    <property type="match status" value="1"/>
</dbReference>
<evidence type="ECO:0000313" key="4">
    <source>
        <dbReference type="EMBL" id="CAD8876249.1"/>
    </source>
</evidence>
<dbReference type="EMBL" id="HBFR01004958">
    <property type="protein sequence ID" value="CAD8876249.1"/>
    <property type="molecule type" value="Transcribed_RNA"/>
</dbReference>
<dbReference type="Pfam" id="PF00089">
    <property type="entry name" value="Trypsin"/>
    <property type="match status" value="1"/>
</dbReference>
<dbReference type="InterPro" id="IPR003582">
    <property type="entry name" value="ShKT_dom"/>
</dbReference>
<dbReference type="Gene3D" id="2.40.10.10">
    <property type="entry name" value="Trypsin-like serine proteases"/>
    <property type="match status" value="1"/>
</dbReference>
<dbReference type="PANTHER" id="PTHR24260:SF132">
    <property type="entry name" value="PEPTIDASE S1 DOMAIN-CONTAINING PROTEIN"/>
    <property type="match status" value="1"/>
</dbReference>